<dbReference type="AlphaFoldDB" id="A0A6C0E8D7"/>
<organism evidence="1">
    <name type="scientific">viral metagenome</name>
    <dbReference type="NCBI Taxonomy" id="1070528"/>
    <lineage>
        <taxon>unclassified sequences</taxon>
        <taxon>metagenomes</taxon>
        <taxon>organismal metagenomes</taxon>
    </lineage>
</organism>
<dbReference type="EMBL" id="MN739747">
    <property type="protein sequence ID" value="QHT24663.1"/>
    <property type="molecule type" value="Genomic_DNA"/>
</dbReference>
<evidence type="ECO:0000313" key="1">
    <source>
        <dbReference type="EMBL" id="QHT24663.1"/>
    </source>
</evidence>
<sequence length="264" mass="30737">MYITVCNNNNDLTYFPDYTNPGKMSSSLIFIDHTKFSLYVNLHSYREIFYVRSVTVPDGIDVKQHELYISEYPIIHLTAEEYILGEPHSLADPETLHKFDLKFNMTYYNLTAANGWIDLLDSSNKYSEVAMNLASMNGHINVLTWFLNNISKPLYNEAVELASSYGQVAVLEWWKNSGLILYYSDQAMDMASCNGHVEVLEWWKNSGLPLKYTAMSLEMAYPRSFSFEKHLNVCKWWVKSGLKLKHYPHTGFNLNNFKKHYMIE</sequence>
<protein>
    <recommendedName>
        <fullName evidence="2">Ankyrin repeat protein</fullName>
    </recommendedName>
</protein>
<reference evidence="1" key="1">
    <citation type="journal article" date="2020" name="Nature">
        <title>Giant virus diversity and host interactions through global metagenomics.</title>
        <authorList>
            <person name="Schulz F."/>
            <person name="Roux S."/>
            <person name="Paez-Espino D."/>
            <person name="Jungbluth S."/>
            <person name="Walsh D.A."/>
            <person name="Denef V.J."/>
            <person name="McMahon K.D."/>
            <person name="Konstantinidis K.T."/>
            <person name="Eloe-Fadrosh E.A."/>
            <person name="Kyrpides N.C."/>
            <person name="Woyke T."/>
        </authorList>
    </citation>
    <scope>NUCLEOTIDE SEQUENCE</scope>
    <source>
        <strain evidence="1">GVMAG-M-3300023179-150</strain>
    </source>
</reference>
<dbReference type="PANTHER" id="PTHR46586:SF3">
    <property type="entry name" value="ANKYRIN REPEAT-CONTAINING PROTEIN"/>
    <property type="match status" value="1"/>
</dbReference>
<dbReference type="SUPFAM" id="SSF140860">
    <property type="entry name" value="Pseudo ankyrin repeat-like"/>
    <property type="match status" value="1"/>
</dbReference>
<dbReference type="PANTHER" id="PTHR46586">
    <property type="entry name" value="ANKYRIN REPEAT-CONTAINING PROTEIN"/>
    <property type="match status" value="1"/>
</dbReference>
<name>A0A6C0E8D7_9ZZZZ</name>
<accession>A0A6C0E8D7</accession>
<proteinExistence type="predicted"/>
<dbReference type="InterPro" id="IPR052050">
    <property type="entry name" value="SecEffector_AnkRepeat"/>
</dbReference>
<evidence type="ECO:0008006" key="2">
    <source>
        <dbReference type="Google" id="ProtNLM"/>
    </source>
</evidence>